<evidence type="ECO:0000256" key="13">
    <source>
        <dbReference type="SAM" id="MobiDB-lite"/>
    </source>
</evidence>
<comment type="subcellular location">
    <subcellularLocation>
        <location evidence="1 11">Mitochondrion inner membrane</location>
        <topology evidence="1 11">Single-pass membrane protein</topology>
    </subcellularLocation>
</comment>
<dbReference type="Proteomes" id="UP001153365">
    <property type="component" value="Unassembled WGS sequence"/>
</dbReference>
<dbReference type="PANTHER" id="PTHR15415:SF7">
    <property type="entry name" value="MICOS COMPLEX SUBUNIT MIC60"/>
    <property type="match status" value="1"/>
</dbReference>
<evidence type="ECO:0000313" key="14">
    <source>
        <dbReference type="EMBL" id="CAH7684325.1"/>
    </source>
</evidence>
<feature type="compositionally biased region" description="Basic and acidic residues" evidence="13">
    <location>
        <begin position="120"/>
        <end position="141"/>
    </location>
</feature>
<evidence type="ECO:0000256" key="8">
    <source>
        <dbReference type="ARBA" id="ARBA00023128"/>
    </source>
</evidence>
<dbReference type="EMBL" id="CALTRL010005326">
    <property type="protein sequence ID" value="CAH7684325.1"/>
    <property type="molecule type" value="Genomic_DNA"/>
</dbReference>
<dbReference type="GO" id="GO:0042407">
    <property type="term" value="P:cristae formation"/>
    <property type="evidence" value="ECO:0007669"/>
    <property type="project" value="TreeGrafter"/>
</dbReference>
<comment type="caution">
    <text evidence="14">The sequence shown here is derived from an EMBL/GenBank/DDBJ whole genome shotgun (WGS) entry which is preliminary data.</text>
</comment>
<feature type="compositionally biased region" description="Pro residues" evidence="13">
    <location>
        <begin position="185"/>
        <end position="200"/>
    </location>
</feature>
<feature type="region of interest" description="Disordered" evidence="13">
    <location>
        <begin position="100"/>
        <end position="151"/>
    </location>
</feature>
<feature type="compositionally biased region" description="Polar residues" evidence="13">
    <location>
        <begin position="168"/>
        <end position="181"/>
    </location>
</feature>
<comment type="function">
    <text evidence="10">Component of the MICOS complex, a large protein complex of the mitochondrial inner membrane that plays crucial roles in the maintenance of crista junctions, inner membrane architecture, and formation of contact sites to the outer membrane. Plays a role in keeping cristae membranes connected to the inner boundary membrane. Also promotes protein import via the mitochondrial intermembrane space assembly (MIA) pathway.</text>
</comment>
<dbReference type="GO" id="GO:0061617">
    <property type="term" value="C:MICOS complex"/>
    <property type="evidence" value="ECO:0007669"/>
    <property type="project" value="TreeGrafter"/>
</dbReference>
<name>A0AAV0BEF3_PHAPC</name>
<evidence type="ECO:0000256" key="4">
    <source>
        <dbReference type="ARBA" id="ARBA00022692"/>
    </source>
</evidence>
<evidence type="ECO:0000256" key="10">
    <source>
        <dbReference type="ARBA" id="ARBA00025571"/>
    </source>
</evidence>
<accession>A0AAV0BEF3</accession>
<dbReference type="Pfam" id="PF09731">
    <property type="entry name" value="Mitofilin"/>
    <property type="match status" value="2"/>
</dbReference>
<gene>
    <name evidence="14" type="ORF">PPACK8108_LOCUS18441</name>
</gene>
<comment type="subunit">
    <text evidence="11">Component of the mitochondrial contact site and cristae organizing system (MICOS) complex.</text>
</comment>
<evidence type="ECO:0000256" key="7">
    <source>
        <dbReference type="ARBA" id="ARBA00023054"/>
    </source>
</evidence>
<keyword evidence="4 11" id="KW-0812">Transmembrane</keyword>
<protein>
    <recommendedName>
        <fullName evidence="3 11">MICOS complex subunit MIC60</fullName>
    </recommendedName>
    <alternativeName>
        <fullName evidence="11">Mitofilin</fullName>
    </alternativeName>
</protein>
<evidence type="ECO:0000313" key="15">
    <source>
        <dbReference type="Proteomes" id="UP001153365"/>
    </source>
</evidence>
<evidence type="ECO:0000256" key="2">
    <source>
        <dbReference type="ARBA" id="ARBA00010877"/>
    </source>
</evidence>
<keyword evidence="6 11" id="KW-1133">Transmembrane helix</keyword>
<feature type="region of interest" description="Disordered" evidence="13">
    <location>
        <begin position="166"/>
        <end position="219"/>
    </location>
</feature>
<dbReference type="AlphaFoldDB" id="A0AAV0BEF3"/>
<evidence type="ECO:0000256" key="11">
    <source>
        <dbReference type="RuleBase" id="RU363000"/>
    </source>
</evidence>
<evidence type="ECO:0000256" key="12">
    <source>
        <dbReference type="SAM" id="Coils"/>
    </source>
</evidence>
<feature type="non-terminal residue" evidence="14">
    <location>
        <position position="1"/>
    </location>
</feature>
<feature type="compositionally biased region" description="Basic and acidic residues" evidence="13">
    <location>
        <begin position="102"/>
        <end position="111"/>
    </location>
</feature>
<evidence type="ECO:0000256" key="9">
    <source>
        <dbReference type="ARBA" id="ARBA00023136"/>
    </source>
</evidence>
<keyword evidence="5 11" id="KW-0999">Mitochondrion inner membrane</keyword>
<keyword evidence="7 12" id="KW-0175">Coiled coil</keyword>
<comment type="similarity">
    <text evidence="2 11">Belongs to the MICOS complex subunit Mic60 family.</text>
</comment>
<keyword evidence="8 11" id="KW-0496">Mitochondrion</keyword>
<proteinExistence type="inferred from homology"/>
<keyword evidence="9 11" id="KW-0472">Membrane</keyword>
<dbReference type="PANTHER" id="PTHR15415">
    <property type="entry name" value="MITOFILIN"/>
    <property type="match status" value="1"/>
</dbReference>
<organism evidence="14 15">
    <name type="scientific">Phakopsora pachyrhizi</name>
    <name type="common">Asian soybean rust disease fungus</name>
    <dbReference type="NCBI Taxonomy" id="170000"/>
    <lineage>
        <taxon>Eukaryota</taxon>
        <taxon>Fungi</taxon>
        <taxon>Dikarya</taxon>
        <taxon>Basidiomycota</taxon>
        <taxon>Pucciniomycotina</taxon>
        <taxon>Pucciniomycetes</taxon>
        <taxon>Pucciniales</taxon>
        <taxon>Phakopsoraceae</taxon>
        <taxon>Phakopsora</taxon>
    </lineage>
</organism>
<evidence type="ECO:0000256" key="1">
    <source>
        <dbReference type="ARBA" id="ARBA00004434"/>
    </source>
</evidence>
<reference evidence="14" key="1">
    <citation type="submission" date="2022-06" db="EMBL/GenBank/DDBJ databases">
        <authorList>
            <consortium name="SYNGENTA / RWTH Aachen University"/>
        </authorList>
    </citation>
    <scope>NUCLEOTIDE SEQUENCE</scope>
</reference>
<keyword evidence="15" id="KW-1185">Reference proteome</keyword>
<sequence length="612" mass="68523">KLYSAEADATTGAGPAKKGLFRSVVLPTALLSGVFYGAGIYASLQNEKIREMFVDQVPLGESLIGYCEDSNLELVGIISKRTIEITAAIFSSAKQALGGKKSRIEPEEQRQRQQVNDESPIEKIKAKTEAAVKRGKEDDSAKTTAVIESKPVPEPETILPILIKQPEETLTNKPPTETATLSGLPPYPGEIPIGHEPPPGYLGSSPRPRDPSVGPAPEPPVLPLLAPTINHLSASEPILGQLASTIDSLSGFLREYPEVLVKGKDPSGQNASRVLTEAESELKKLAERLEMIKAQEHEQLQRQLESQSKKYGKMLLDAEKELHQRLDRQEEDWKDTYELERSRLVQAFEAKLTRELEVQEELINERLRQEVLARGLEMQRRWVRQIKSQVELEREGRWGKLAELESCIKELGRLTVDNEEYLDENLRLNQLWNAIRSISTSAFDSPLKNSIVNEARALQRLCFSHSKSNSSAKETEPEEDLLSKAMESVSEITIETGVEPLPSLTVWFKDSVAPRIKSASFLPQDGGFISYLFSHYISVLLFSRFHSHDGDDPVSVINRVSAHLDAKDLDMATRELNSLTGWPKVLAKDWIDAARRHLELQQAIQASFYFFF</sequence>
<feature type="transmembrane region" description="Helical" evidence="11">
    <location>
        <begin position="24"/>
        <end position="44"/>
    </location>
</feature>
<feature type="coiled-coil region" evidence="12">
    <location>
        <begin position="268"/>
        <end position="302"/>
    </location>
</feature>
<evidence type="ECO:0000256" key="5">
    <source>
        <dbReference type="ARBA" id="ARBA00022792"/>
    </source>
</evidence>
<dbReference type="InterPro" id="IPR019133">
    <property type="entry name" value="MIC60"/>
</dbReference>
<evidence type="ECO:0000256" key="6">
    <source>
        <dbReference type="ARBA" id="ARBA00022989"/>
    </source>
</evidence>
<evidence type="ECO:0000256" key="3">
    <source>
        <dbReference type="ARBA" id="ARBA00018116"/>
    </source>
</evidence>